<dbReference type="Gene3D" id="3.20.20.140">
    <property type="entry name" value="Metal-dependent hydrolases"/>
    <property type="match status" value="1"/>
</dbReference>
<comment type="subcellular location">
    <subcellularLocation>
        <location evidence="1">Nucleus</location>
    </subcellularLocation>
</comment>
<proteinExistence type="inferred from homology"/>
<gene>
    <name evidence="4" type="ORF">APHIGO_LOCUS7982</name>
</gene>
<protein>
    <submittedName>
        <fullName evidence="4">Uncharacterized protein</fullName>
    </submittedName>
</protein>
<keyword evidence="5" id="KW-1185">Reference proteome</keyword>
<evidence type="ECO:0000256" key="1">
    <source>
        <dbReference type="ARBA" id="ARBA00004123"/>
    </source>
</evidence>
<dbReference type="GO" id="GO:0003723">
    <property type="term" value="F:RNA binding"/>
    <property type="evidence" value="ECO:0007669"/>
    <property type="project" value="TreeGrafter"/>
</dbReference>
<name>A0A9P0J7Y2_APHGO</name>
<dbReference type="PANTHER" id="PTHR13031:SF0">
    <property type="entry name" value="RIBONUCLEASE P PROTEIN SUBUNIT P30"/>
    <property type="match status" value="1"/>
</dbReference>
<dbReference type="SUPFAM" id="SSF89550">
    <property type="entry name" value="PHP domain-like"/>
    <property type="match status" value="1"/>
</dbReference>
<dbReference type="InterPro" id="IPR002738">
    <property type="entry name" value="RNase_P_p30"/>
</dbReference>
<comment type="similarity">
    <text evidence="2">Belongs to the eukaryotic/archaeal RNase P protein component 3 family.</text>
</comment>
<dbReference type="AlphaFoldDB" id="A0A9P0J7Y2"/>
<dbReference type="InterPro" id="IPR016195">
    <property type="entry name" value="Pol/histidinol_Pase-like"/>
</dbReference>
<reference evidence="4" key="2">
    <citation type="submission" date="2022-10" db="EMBL/GenBank/DDBJ databases">
        <authorList>
            <consortium name="ENA_rothamsted_submissions"/>
            <consortium name="culmorum"/>
            <person name="King R."/>
        </authorList>
    </citation>
    <scope>NUCLEOTIDE SEQUENCE</scope>
</reference>
<organism evidence="4 5">
    <name type="scientific">Aphis gossypii</name>
    <name type="common">Cotton aphid</name>
    <dbReference type="NCBI Taxonomy" id="80765"/>
    <lineage>
        <taxon>Eukaryota</taxon>
        <taxon>Metazoa</taxon>
        <taxon>Ecdysozoa</taxon>
        <taxon>Arthropoda</taxon>
        <taxon>Hexapoda</taxon>
        <taxon>Insecta</taxon>
        <taxon>Pterygota</taxon>
        <taxon>Neoptera</taxon>
        <taxon>Paraneoptera</taxon>
        <taxon>Hemiptera</taxon>
        <taxon>Sternorrhyncha</taxon>
        <taxon>Aphidomorpha</taxon>
        <taxon>Aphidoidea</taxon>
        <taxon>Aphididae</taxon>
        <taxon>Aphidini</taxon>
        <taxon>Aphis</taxon>
        <taxon>Aphis</taxon>
    </lineage>
</organism>
<dbReference type="GO" id="GO:0005655">
    <property type="term" value="C:nucleolar ribonuclease P complex"/>
    <property type="evidence" value="ECO:0007669"/>
    <property type="project" value="TreeGrafter"/>
</dbReference>
<evidence type="ECO:0000256" key="3">
    <source>
        <dbReference type="ARBA" id="ARBA00022694"/>
    </source>
</evidence>
<sequence length="231" mass="25933">MKVPYGYCDFRVERVNDSIINTFIEYGYTLIAVNTTVNCSLLGVGNSNRKKRKIAECNGENNEENDWVPTPKVINFNSQNFKLYNILAVEPLNDQVFQDILTLSSIDIINCNFKTSITPKQYTIAIEKNIYFEVSYGPMLVNYVARQDVLSLAHLLHIKGKSKNIIVSSAAVNKLDIRNPHDVMNLGILLGLSSKQSKESITQGCYSIILQSYGRKIGKSAINMVPRTITS</sequence>
<evidence type="ECO:0000313" key="4">
    <source>
        <dbReference type="EMBL" id="CAH1731227.1"/>
    </source>
</evidence>
<keyword evidence="3" id="KW-0819">tRNA processing</keyword>
<evidence type="ECO:0000313" key="5">
    <source>
        <dbReference type="Proteomes" id="UP001154329"/>
    </source>
</evidence>
<dbReference type="Pfam" id="PF01876">
    <property type="entry name" value="RNase_P_p30"/>
    <property type="match status" value="1"/>
</dbReference>
<reference evidence="4" key="1">
    <citation type="submission" date="2022-02" db="EMBL/GenBank/DDBJ databases">
        <authorList>
            <person name="King R."/>
        </authorList>
    </citation>
    <scope>NUCLEOTIDE SEQUENCE</scope>
</reference>
<evidence type="ECO:0000256" key="2">
    <source>
        <dbReference type="ARBA" id="ARBA00007331"/>
    </source>
</evidence>
<dbReference type="GO" id="GO:0008033">
    <property type="term" value="P:tRNA processing"/>
    <property type="evidence" value="ECO:0007669"/>
    <property type="project" value="UniProtKB-KW"/>
</dbReference>
<dbReference type="PANTHER" id="PTHR13031">
    <property type="entry name" value="RIBONUCLEASE P SUBUNIT P30"/>
    <property type="match status" value="1"/>
</dbReference>
<accession>A0A9P0J7Y2</accession>
<dbReference type="Proteomes" id="UP001154329">
    <property type="component" value="Chromosome 3"/>
</dbReference>
<dbReference type="EMBL" id="OU899036">
    <property type="protein sequence ID" value="CAH1731227.1"/>
    <property type="molecule type" value="Genomic_DNA"/>
</dbReference>